<name>A0AAV6HD45_9TELE</name>
<dbReference type="Proteomes" id="UP000823561">
    <property type="component" value="Chromosome 2"/>
</dbReference>
<dbReference type="EMBL" id="JADWDJ010000002">
    <property type="protein sequence ID" value="KAG5283857.1"/>
    <property type="molecule type" value="Genomic_DNA"/>
</dbReference>
<reference evidence="1" key="1">
    <citation type="submission" date="2020-10" db="EMBL/GenBank/DDBJ databases">
        <title>Chromosome-scale genome assembly of the Allis shad, Alosa alosa.</title>
        <authorList>
            <person name="Margot Z."/>
            <person name="Christophe K."/>
            <person name="Cabau C."/>
            <person name="Louis A."/>
            <person name="Berthelot C."/>
            <person name="Parey E."/>
            <person name="Roest Crollius H."/>
            <person name="Montfort J."/>
            <person name="Robinson-Rechavi M."/>
            <person name="Bucao C."/>
            <person name="Bouchez O."/>
            <person name="Gislard M."/>
            <person name="Lluch J."/>
            <person name="Milhes M."/>
            <person name="Lampietro C."/>
            <person name="Lopez Roques C."/>
            <person name="Donnadieu C."/>
            <person name="Braasch I."/>
            <person name="Desvignes T."/>
            <person name="Postlethwait J."/>
            <person name="Bobe J."/>
            <person name="Guiguen Y."/>
        </authorList>
    </citation>
    <scope>NUCLEOTIDE SEQUENCE</scope>
    <source>
        <strain evidence="1">M-15738</strain>
        <tissue evidence="1">Blood</tissue>
    </source>
</reference>
<protein>
    <submittedName>
        <fullName evidence="1">Uncharacterized protein</fullName>
    </submittedName>
</protein>
<gene>
    <name evidence="1" type="ORF">AALO_G00020230</name>
</gene>
<dbReference type="AlphaFoldDB" id="A0AAV6HD45"/>
<evidence type="ECO:0000313" key="2">
    <source>
        <dbReference type="Proteomes" id="UP000823561"/>
    </source>
</evidence>
<comment type="caution">
    <text evidence="1">The sequence shown here is derived from an EMBL/GenBank/DDBJ whole genome shotgun (WGS) entry which is preliminary data.</text>
</comment>
<organism evidence="1 2">
    <name type="scientific">Alosa alosa</name>
    <name type="common">allis shad</name>
    <dbReference type="NCBI Taxonomy" id="278164"/>
    <lineage>
        <taxon>Eukaryota</taxon>
        <taxon>Metazoa</taxon>
        <taxon>Chordata</taxon>
        <taxon>Craniata</taxon>
        <taxon>Vertebrata</taxon>
        <taxon>Euteleostomi</taxon>
        <taxon>Actinopterygii</taxon>
        <taxon>Neopterygii</taxon>
        <taxon>Teleostei</taxon>
        <taxon>Clupei</taxon>
        <taxon>Clupeiformes</taxon>
        <taxon>Clupeoidei</taxon>
        <taxon>Clupeidae</taxon>
        <taxon>Alosa</taxon>
    </lineage>
</organism>
<evidence type="ECO:0000313" key="1">
    <source>
        <dbReference type="EMBL" id="KAG5283857.1"/>
    </source>
</evidence>
<keyword evidence="2" id="KW-1185">Reference proteome</keyword>
<sequence>MHTTLLCEVLLTFRRNKDQLEVNLGRGYLKLLLPLNSATLLKDSSWKSSVPILADLCHCEVLSASWEG</sequence>
<accession>A0AAV6HD45</accession>
<proteinExistence type="predicted"/>